<dbReference type="RefSeq" id="YP_010660829.1">
    <property type="nucleotide sequence ID" value="NC_070882.1"/>
</dbReference>
<evidence type="ECO:0008006" key="4">
    <source>
        <dbReference type="Google" id="ProtNLM"/>
    </source>
</evidence>
<keyword evidence="1" id="KW-1133">Transmembrane helix</keyword>
<evidence type="ECO:0000256" key="1">
    <source>
        <dbReference type="SAM" id="Phobius"/>
    </source>
</evidence>
<dbReference type="GeneID" id="77936839"/>
<feature type="transmembrane region" description="Helical" evidence="1">
    <location>
        <begin position="286"/>
        <end position="309"/>
    </location>
</feature>
<evidence type="ECO:0000313" key="3">
    <source>
        <dbReference type="Proteomes" id="UP000322144"/>
    </source>
</evidence>
<keyword evidence="1" id="KW-0812">Transmembrane</keyword>
<keyword evidence="3" id="KW-1185">Reference proteome</keyword>
<organism evidence="2 3">
    <name type="scientific">Pseudomonas phage vB_PaeM_PS119XW</name>
    <dbReference type="NCBI Taxonomy" id="2601632"/>
    <lineage>
        <taxon>Viruses</taxon>
        <taxon>Duplodnaviria</taxon>
        <taxon>Heunggongvirae</taxon>
        <taxon>Uroviricota</taxon>
        <taxon>Caudoviricetes</taxon>
        <taxon>Chimalliviridae</taxon>
        <taxon>Pawinskivirus</taxon>
        <taxon>Pawinskivirus PS119XW</taxon>
    </lineage>
</organism>
<proteinExistence type="predicted"/>
<evidence type="ECO:0000313" key="2">
    <source>
        <dbReference type="EMBL" id="QEM41818.1"/>
    </source>
</evidence>
<dbReference type="EMBL" id="MN103543">
    <property type="protein sequence ID" value="QEM41818.1"/>
    <property type="molecule type" value="Genomic_DNA"/>
</dbReference>
<accession>A0A5C1K6Q9</accession>
<name>A0A5C1K6Q9_9CAUD</name>
<dbReference type="Proteomes" id="UP000322144">
    <property type="component" value="Segment"/>
</dbReference>
<protein>
    <recommendedName>
        <fullName evidence="4">Virion structural protein</fullName>
    </recommendedName>
</protein>
<dbReference type="KEGG" id="vg:77936839"/>
<keyword evidence="1" id="KW-0472">Membrane</keyword>
<sequence>MYNRYTISQEMLAVGAKSNIGPITEKYVTLIREAYKKDKIIPVSLFTDFAKELKVETGINYEFTVSGDSGLDAGVSLEMMALGHSGTWYNAHKWLRAENSYNDPRKLETIIDVKNVRVKGGLADELKFKMYISLGFISEKLGFTIREVTAALVHEIGHTFNVFMYMGDYVWLNYYLTDGIEILQGKKNNVFKLEVLTDKWLKENLKEEEYQAYINDRSDIGNVRRAILSAYKKAPRHHLMNNPVTAMRREEQMADMFASRLGYGRDLATCLHKFDKYYGMEYQESGYIMLIIHALAMLWFSPLVMLVILTNSEVDEFNFSARYDDPRERIMKVRRDLIAQLRRTDTVKDKASMSDDVKAIDDIIRDFSNNRNLFDTVLEFFRPARRKETQYKQTEENLETLLNNDLFLQAFRLTQ</sequence>
<reference evidence="2 3" key="1">
    <citation type="submission" date="2019-06" db="EMBL/GenBank/DDBJ databases">
        <title>A distant relative of Phikzvirus genus phages from a therapeutic phage collection.</title>
        <authorList>
            <person name="Hejnowicz M.S."/>
            <person name="Dabrowski K."/>
            <person name="Gawor J."/>
            <person name="Weber-Dabrowska B."/>
            <person name="Gromadka R."/>
            <person name="Lobocka M.B."/>
        </authorList>
    </citation>
    <scope>NUCLEOTIDE SEQUENCE [LARGE SCALE GENOMIC DNA]</scope>
</reference>